<feature type="region of interest" description="Disordered" evidence="1">
    <location>
        <begin position="18"/>
        <end position="303"/>
    </location>
</feature>
<sequence length="403" mass="42561">MTRSYEDLVPGSLAWIAATHGGPRPDPLARAEAALDTPERRPETDPAPGSREAKAARRDAAKRERARRRAEAKAEKQRAREERARAREEAAAERERERVWAEEVKQLEAEQSAAEAEEREQERAESKRLAEEAAQAKARRRAESKAAARAALATPPGSHRAEPPVDEPVAEAEPSTSQEDTALLEAVGAVAVQEPEAPAEETADVVETRVVPAVADVPAPAATDRPQARHTDTDTSAGPESGSEAVTDGEPVEATPTERPSRARRADRVERRRAKAAAAVARRDDADTDDVPEPPSVPQEGPSTARRVVGLVGVALGVLGLVASVTLALAALLVAFGFDPSTGVLQSVATVADPLTQPLRGLVSFSGENAAAKESFVAYGGGSVVYLAVGVLAPSLLHRPARS</sequence>
<dbReference type="KEGG" id="aer:AERYTH_06875"/>
<keyword evidence="2" id="KW-1133">Transmembrane helix</keyword>
<evidence type="ECO:0000313" key="3">
    <source>
        <dbReference type="EMBL" id="ALX04431.1"/>
    </source>
</evidence>
<proteinExistence type="predicted"/>
<keyword evidence="2" id="KW-0472">Membrane</keyword>
<protein>
    <submittedName>
        <fullName evidence="3">Uncharacterized protein</fullName>
    </submittedName>
</protein>
<name>A0A0U4C005_9ACTN</name>
<dbReference type="RefSeq" id="WP_067856370.1">
    <property type="nucleotide sequence ID" value="NZ_CP011502.1"/>
</dbReference>
<feature type="compositionally biased region" description="Basic and acidic residues" evidence="1">
    <location>
        <begin position="120"/>
        <end position="131"/>
    </location>
</feature>
<feature type="compositionally biased region" description="Low complexity" evidence="1">
    <location>
        <begin position="185"/>
        <end position="196"/>
    </location>
</feature>
<dbReference type="STRING" id="2041.AERYTH_06875"/>
<keyword evidence="2" id="KW-0812">Transmembrane</keyword>
<evidence type="ECO:0000313" key="4">
    <source>
        <dbReference type="Proteomes" id="UP000067689"/>
    </source>
</evidence>
<dbReference type="EMBL" id="CP011502">
    <property type="protein sequence ID" value="ALX04431.1"/>
    <property type="molecule type" value="Genomic_DNA"/>
</dbReference>
<feature type="compositionally biased region" description="Low complexity" evidence="1">
    <location>
        <begin position="208"/>
        <end position="225"/>
    </location>
</feature>
<feature type="compositionally biased region" description="Basic and acidic residues" evidence="1">
    <location>
        <begin position="51"/>
        <end position="108"/>
    </location>
</feature>
<feature type="compositionally biased region" description="Basic and acidic residues" evidence="1">
    <location>
        <begin position="259"/>
        <end position="270"/>
    </location>
</feature>
<dbReference type="Proteomes" id="UP000067689">
    <property type="component" value="Chromosome"/>
</dbReference>
<dbReference type="OrthoDB" id="3749070at2"/>
<gene>
    <name evidence="3" type="ORF">AERYTH_06875</name>
</gene>
<dbReference type="PATRIC" id="fig|2041.4.peg.1441"/>
<evidence type="ECO:0000256" key="2">
    <source>
        <dbReference type="SAM" id="Phobius"/>
    </source>
</evidence>
<organism evidence="3 4">
    <name type="scientific">Aeromicrobium erythreum</name>
    <dbReference type="NCBI Taxonomy" id="2041"/>
    <lineage>
        <taxon>Bacteria</taxon>
        <taxon>Bacillati</taxon>
        <taxon>Actinomycetota</taxon>
        <taxon>Actinomycetes</taxon>
        <taxon>Propionibacteriales</taxon>
        <taxon>Nocardioidaceae</taxon>
        <taxon>Aeromicrobium</taxon>
    </lineage>
</organism>
<feature type="transmembrane region" description="Helical" evidence="2">
    <location>
        <begin position="376"/>
        <end position="397"/>
    </location>
</feature>
<keyword evidence="4" id="KW-1185">Reference proteome</keyword>
<dbReference type="AlphaFoldDB" id="A0A0U4C005"/>
<evidence type="ECO:0000256" key="1">
    <source>
        <dbReference type="SAM" id="MobiDB-lite"/>
    </source>
</evidence>
<accession>A0A0U4C005</accession>
<reference evidence="3 4" key="1">
    <citation type="journal article" date="1991" name="Int. J. Syst. Bacteriol.">
        <title>Description of the erythromycin-producing bacterium Arthrobacter sp. strain NRRL B-3381 as Aeromicrobium erythreum gen. nov., sp. nov.</title>
        <authorList>
            <person name="Miller E.S."/>
            <person name="Woese C.R."/>
            <person name="Brenner S."/>
        </authorList>
    </citation>
    <scope>NUCLEOTIDE SEQUENCE [LARGE SCALE GENOMIC DNA]</scope>
    <source>
        <strain evidence="3 4">AR18</strain>
    </source>
</reference>
<feature type="transmembrane region" description="Helical" evidence="2">
    <location>
        <begin position="308"/>
        <end position="338"/>
    </location>
</feature>